<geneLocation type="plasmid" evidence="2 3">
    <name>unnamed1</name>
</geneLocation>
<organism evidence="2 3">
    <name type="scientific">Tritonibacter mobilis F1926</name>
    <dbReference type="NCBI Taxonomy" id="1265309"/>
    <lineage>
        <taxon>Bacteria</taxon>
        <taxon>Pseudomonadati</taxon>
        <taxon>Pseudomonadota</taxon>
        <taxon>Alphaproteobacteria</taxon>
        <taxon>Rhodobacterales</taxon>
        <taxon>Paracoccaceae</taxon>
        <taxon>Tritonibacter</taxon>
    </lineage>
</organism>
<keyword evidence="2" id="KW-0614">Plasmid</keyword>
<evidence type="ECO:0000313" key="3">
    <source>
        <dbReference type="Proteomes" id="UP000013243"/>
    </source>
</evidence>
<feature type="domain" description="GAD-related" evidence="1">
    <location>
        <begin position="16"/>
        <end position="121"/>
    </location>
</feature>
<dbReference type="GeneID" id="28252403"/>
<proteinExistence type="predicted"/>
<gene>
    <name evidence="2" type="ORF">K529_021170</name>
</gene>
<dbReference type="Pfam" id="PF08887">
    <property type="entry name" value="GAD-like"/>
    <property type="match status" value="1"/>
</dbReference>
<protein>
    <submittedName>
        <fullName evidence="2">GAD-like domain-containing protein</fullName>
    </submittedName>
</protein>
<dbReference type="EMBL" id="CP015231">
    <property type="protein sequence ID" value="ANP43270.1"/>
    <property type="molecule type" value="Genomic_DNA"/>
</dbReference>
<dbReference type="OrthoDB" id="7777269at2"/>
<dbReference type="AlphaFoldDB" id="A0A1B1A9P0"/>
<accession>A0A1B1A9P0</accession>
<reference evidence="2 3" key="1">
    <citation type="journal article" date="2016" name="ISME J.">
        <title>Global occurrence and heterogeneity of the Roseobacter-clade species Ruegeria mobilis.</title>
        <authorList>
            <person name="Sonnenschein E."/>
            <person name="Gram L."/>
        </authorList>
    </citation>
    <scope>NUCLEOTIDE SEQUENCE [LARGE SCALE GENOMIC DNA]</scope>
    <source>
        <strain evidence="2 3">F1926</strain>
        <plasmid evidence="2 3">unnamed1</plasmid>
    </source>
</reference>
<evidence type="ECO:0000313" key="2">
    <source>
        <dbReference type="EMBL" id="ANP43270.1"/>
    </source>
</evidence>
<name>A0A1B1A9P0_9RHOB</name>
<evidence type="ECO:0000259" key="1">
    <source>
        <dbReference type="Pfam" id="PF08887"/>
    </source>
</evidence>
<dbReference type="KEGG" id="rmb:K529_021170"/>
<dbReference type="InterPro" id="IPR014983">
    <property type="entry name" value="GAD-rel"/>
</dbReference>
<sequence>MSFRSNLPGQSADTALSNLVRDRGPLKNAVDVRSQEIAFHEGKVAPLLLDFWDNYGVGDLTDGRLRLCVPAELREATNAIFQGDPDFSDEFGVPNVHAVAHTAFGDLFLWSEQHWIVHVNIVLGLIEAPFFHRPEMKSHPDTVALELLLQAEGLILDMTDENQQPMYERAKEAFDPLPRMVIYAPGEAITADPHPRFDALYAAHYPEWLLDRAQSKVWYLSDLATGRPNIRTIGAPK</sequence>
<dbReference type="Proteomes" id="UP000013243">
    <property type="component" value="Plasmid unnamed1"/>
</dbReference>
<dbReference type="RefSeq" id="WP_040641603.1">
    <property type="nucleotide sequence ID" value="NZ_CP015231.1"/>
</dbReference>